<dbReference type="InterPro" id="IPR050624">
    <property type="entry name" value="HTH-type_Tx_Regulator"/>
</dbReference>
<dbReference type="RefSeq" id="WP_310256489.1">
    <property type="nucleotide sequence ID" value="NZ_JAVDWA010000001.1"/>
</dbReference>
<dbReference type="PROSITE" id="PS50977">
    <property type="entry name" value="HTH_TETR_2"/>
    <property type="match status" value="1"/>
</dbReference>
<dbReference type="Gene3D" id="1.10.357.10">
    <property type="entry name" value="Tetracycline Repressor, domain 2"/>
    <property type="match status" value="1"/>
</dbReference>
<dbReference type="Proteomes" id="UP001258181">
    <property type="component" value="Unassembled WGS sequence"/>
</dbReference>
<evidence type="ECO:0000313" key="5">
    <source>
        <dbReference type="Proteomes" id="UP001258181"/>
    </source>
</evidence>
<dbReference type="InterPro" id="IPR036271">
    <property type="entry name" value="Tet_transcr_reg_TetR-rel_C_sf"/>
</dbReference>
<feature type="DNA-binding region" description="H-T-H motif" evidence="2">
    <location>
        <begin position="44"/>
        <end position="63"/>
    </location>
</feature>
<dbReference type="InterPro" id="IPR001647">
    <property type="entry name" value="HTH_TetR"/>
</dbReference>
<dbReference type="SUPFAM" id="SSF48498">
    <property type="entry name" value="Tetracyclin repressor-like, C-terminal domain"/>
    <property type="match status" value="1"/>
</dbReference>
<dbReference type="PANTHER" id="PTHR43479:SF11">
    <property type="entry name" value="ACREF_ENVCD OPERON REPRESSOR-RELATED"/>
    <property type="match status" value="1"/>
</dbReference>
<sequence>MSDQEWIQQLMNADNEDINLSDKQRKILEAAIDTFSEKGYAASSTSEIAKKAGVAEGTIFRHYKTKKELLLSIVTPTMGKFVAPFFIKSFAKEVFDNEYEHYEDFLRTVAKNRLEFVKKNFPVLKIFIQEIAFHDELREPYQKLVIEHIYPKFKKVIEHFQEKGEITNLSPSAIMRMTASSIMSYILPRVILFPSHDWDDEKEIDQIVQFVMYGLSGNQK</sequence>
<accession>A0ABU1TX06</accession>
<feature type="domain" description="HTH tetR-type" evidence="3">
    <location>
        <begin position="21"/>
        <end position="81"/>
    </location>
</feature>
<keyword evidence="1 2" id="KW-0238">DNA-binding</keyword>
<gene>
    <name evidence="4" type="ORF">J2X07_000730</name>
</gene>
<organism evidence="4 5">
    <name type="scientific">Fictibacillus barbaricus</name>
    <dbReference type="NCBI Taxonomy" id="182136"/>
    <lineage>
        <taxon>Bacteria</taxon>
        <taxon>Bacillati</taxon>
        <taxon>Bacillota</taxon>
        <taxon>Bacilli</taxon>
        <taxon>Bacillales</taxon>
        <taxon>Fictibacillaceae</taxon>
        <taxon>Fictibacillus</taxon>
    </lineage>
</organism>
<dbReference type="InterPro" id="IPR009057">
    <property type="entry name" value="Homeodomain-like_sf"/>
</dbReference>
<dbReference type="PRINTS" id="PR00455">
    <property type="entry name" value="HTHTETR"/>
</dbReference>
<comment type="caution">
    <text evidence="4">The sequence shown here is derived from an EMBL/GenBank/DDBJ whole genome shotgun (WGS) entry which is preliminary data.</text>
</comment>
<dbReference type="PANTHER" id="PTHR43479">
    <property type="entry name" value="ACREF/ENVCD OPERON REPRESSOR-RELATED"/>
    <property type="match status" value="1"/>
</dbReference>
<evidence type="ECO:0000313" key="4">
    <source>
        <dbReference type="EMBL" id="MDR7071755.1"/>
    </source>
</evidence>
<evidence type="ECO:0000256" key="2">
    <source>
        <dbReference type="PROSITE-ProRule" id="PRU00335"/>
    </source>
</evidence>
<keyword evidence="5" id="KW-1185">Reference proteome</keyword>
<proteinExistence type="predicted"/>
<dbReference type="SUPFAM" id="SSF46689">
    <property type="entry name" value="Homeodomain-like"/>
    <property type="match status" value="1"/>
</dbReference>
<reference evidence="4 5" key="1">
    <citation type="submission" date="2023-07" db="EMBL/GenBank/DDBJ databases">
        <title>Sorghum-associated microbial communities from plants grown in Nebraska, USA.</title>
        <authorList>
            <person name="Schachtman D."/>
        </authorList>
    </citation>
    <scope>NUCLEOTIDE SEQUENCE [LARGE SCALE GENOMIC DNA]</scope>
    <source>
        <strain evidence="4 5">BE211</strain>
    </source>
</reference>
<name>A0ABU1TX06_9BACL</name>
<evidence type="ECO:0000259" key="3">
    <source>
        <dbReference type="PROSITE" id="PS50977"/>
    </source>
</evidence>
<dbReference type="EMBL" id="JAVDWA010000001">
    <property type="protein sequence ID" value="MDR7071755.1"/>
    <property type="molecule type" value="Genomic_DNA"/>
</dbReference>
<evidence type="ECO:0000256" key="1">
    <source>
        <dbReference type="ARBA" id="ARBA00023125"/>
    </source>
</evidence>
<dbReference type="Gene3D" id="1.10.10.60">
    <property type="entry name" value="Homeodomain-like"/>
    <property type="match status" value="1"/>
</dbReference>
<protein>
    <submittedName>
        <fullName evidence="4">AcrR family transcriptional regulator</fullName>
    </submittedName>
</protein>
<dbReference type="Pfam" id="PF00440">
    <property type="entry name" value="TetR_N"/>
    <property type="match status" value="1"/>
</dbReference>